<reference evidence="2 3" key="1">
    <citation type="submission" date="2019-12" db="EMBL/GenBank/DDBJ databases">
        <title>Draft genome sequence of the ascomycete Xylaria multiplex DSM 110363.</title>
        <authorList>
            <person name="Buettner E."/>
            <person name="Kellner H."/>
        </authorList>
    </citation>
    <scope>NUCLEOTIDE SEQUENCE [LARGE SCALE GENOMIC DNA]</scope>
    <source>
        <strain evidence="2 3">DSM 110363</strain>
    </source>
</reference>
<protein>
    <submittedName>
        <fullName evidence="2">Uncharacterized protein</fullName>
    </submittedName>
</protein>
<feature type="region of interest" description="Disordered" evidence="1">
    <location>
        <begin position="48"/>
        <end position="93"/>
    </location>
</feature>
<feature type="compositionally biased region" description="Polar residues" evidence="1">
    <location>
        <begin position="177"/>
        <end position="193"/>
    </location>
</feature>
<dbReference type="Proteomes" id="UP000481858">
    <property type="component" value="Unassembled WGS sequence"/>
</dbReference>
<sequence length="356" mass="38750">MHGRRVDIAEYEHRWMHERGACDCEVKFPALLQPRLIQRSSIVADENATPMTVPSATAGVAAGGSAPSEQDLSPKTNNAASHRVAKSNAPGQDVGKAAIPLFQEAQIGDNVEVAVRLTSLYGAEWTKDHAKLHHNGQCNCPVRFESYKPQDIDYCQGEAREAYPGDDSYSYIIPDDQQGSKLDYSNSPDQTQKTGHEYYPNPPPTVASPLRSNARASSIDNNSADGPNYLFGHERVPVGHVARWAMEGHQGSLLDEILGPIRPDASLYGGRPVDVQTMHYKPSGIPISGDPIACGTTRKSDLPSIVEFQQPRTTIAGFPIGAGPEGESHAGEFEACSLQKTYEEPPVKMRRLSSEF</sequence>
<feature type="compositionally biased region" description="Polar residues" evidence="1">
    <location>
        <begin position="70"/>
        <end position="80"/>
    </location>
</feature>
<gene>
    <name evidence="2" type="ORF">GQX73_g8799</name>
</gene>
<evidence type="ECO:0000313" key="3">
    <source>
        <dbReference type="Proteomes" id="UP000481858"/>
    </source>
</evidence>
<feature type="compositionally biased region" description="Polar residues" evidence="1">
    <location>
        <begin position="210"/>
        <end position="221"/>
    </location>
</feature>
<feature type="region of interest" description="Disordered" evidence="1">
    <location>
        <begin position="174"/>
        <end position="221"/>
    </location>
</feature>
<accession>A0A7C8MSW3</accession>
<name>A0A7C8MSW3_9PEZI</name>
<evidence type="ECO:0000256" key="1">
    <source>
        <dbReference type="SAM" id="MobiDB-lite"/>
    </source>
</evidence>
<dbReference type="EMBL" id="WUBL01000137">
    <property type="protein sequence ID" value="KAF2964774.1"/>
    <property type="molecule type" value="Genomic_DNA"/>
</dbReference>
<dbReference type="OrthoDB" id="3438093at2759"/>
<keyword evidence="3" id="KW-1185">Reference proteome</keyword>
<comment type="caution">
    <text evidence="2">The sequence shown here is derived from an EMBL/GenBank/DDBJ whole genome shotgun (WGS) entry which is preliminary data.</text>
</comment>
<dbReference type="AlphaFoldDB" id="A0A7C8MSW3"/>
<dbReference type="InParanoid" id="A0A7C8MSW3"/>
<organism evidence="2 3">
    <name type="scientific">Xylaria multiplex</name>
    <dbReference type="NCBI Taxonomy" id="323545"/>
    <lineage>
        <taxon>Eukaryota</taxon>
        <taxon>Fungi</taxon>
        <taxon>Dikarya</taxon>
        <taxon>Ascomycota</taxon>
        <taxon>Pezizomycotina</taxon>
        <taxon>Sordariomycetes</taxon>
        <taxon>Xylariomycetidae</taxon>
        <taxon>Xylariales</taxon>
        <taxon>Xylariaceae</taxon>
        <taxon>Xylaria</taxon>
    </lineage>
</organism>
<evidence type="ECO:0000313" key="2">
    <source>
        <dbReference type="EMBL" id="KAF2964774.1"/>
    </source>
</evidence>
<proteinExistence type="predicted"/>
<feature type="compositionally biased region" description="Low complexity" evidence="1">
    <location>
        <begin position="52"/>
        <end position="68"/>
    </location>
</feature>